<evidence type="ECO:0000256" key="2">
    <source>
        <dbReference type="SAM" id="Phobius"/>
    </source>
</evidence>
<keyword evidence="2" id="KW-0472">Membrane</keyword>
<gene>
    <name evidence="3" type="ORF">C1J01_08780</name>
</gene>
<reference evidence="3 4" key="1">
    <citation type="submission" date="2018-01" db="EMBL/GenBank/DDBJ databases">
        <title>Draft genome sequence of Nonomuraea sp. KC333.</title>
        <authorList>
            <person name="Sahin N."/>
            <person name="Saygin H."/>
            <person name="Ay H."/>
        </authorList>
    </citation>
    <scope>NUCLEOTIDE SEQUENCE [LARGE SCALE GENOMIC DNA]</scope>
    <source>
        <strain evidence="3 4">KC333</strain>
    </source>
</reference>
<keyword evidence="2" id="KW-0812">Transmembrane</keyword>
<dbReference type="OrthoDB" id="3541288at2"/>
<accession>A0A2W2F676</accession>
<organism evidence="3 4">
    <name type="scientific">Nonomuraea aridisoli</name>
    <dbReference type="NCBI Taxonomy" id="2070368"/>
    <lineage>
        <taxon>Bacteria</taxon>
        <taxon>Bacillati</taxon>
        <taxon>Actinomycetota</taxon>
        <taxon>Actinomycetes</taxon>
        <taxon>Streptosporangiales</taxon>
        <taxon>Streptosporangiaceae</taxon>
        <taxon>Nonomuraea</taxon>
    </lineage>
</organism>
<dbReference type="AlphaFoldDB" id="A0A2W2F676"/>
<name>A0A2W2F676_9ACTN</name>
<protein>
    <recommendedName>
        <fullName evidence="5">Holin</fullName>
    </recommendedName>
</protein>
<comment type="caution">
    <text evidence="3">The sequence shown here is derived from an EMBL/GenBank/DDBJ whole genome shotgun (WGS) entry which is preliminary data.</text>
</comment>
<dbReference type="Proteomes" id="UP000249304">
    <property type="component" value="Unassembled WGS sequence"/>
</dbReference>
<evidence type="ECO:0000256" key="1">
    <source>
        <dbReference type="SAM" id="MobiDB-lite"/>
    </source>
</evidence>
<feature type="transmembrane region" description="Helical" evidence="2">
    <location>
        <begin position="65"/>
        <end position="84"/>
    </location>
</feature>
<evidence type="ECO:0000313" key="4">
    <source>
        <dbReference type="Proteomes" id="UP000249304"/>
    </source>
</evidence>
<feature type="transmembrane region" description="Helical" evidence="2">
    <location>
        <begin position="12"/>
        <end position="29"/>
    </location>
</feature>
<keyword evidence="4" id="KW-1185">Reference proteome</keyword>
<proteinExistence type="predicted"/>
<feature type="transmembrane region" description="Helical" evidence="2">
    <location>
        <begin position="41"/>
        <end position="58"/>
    </location>
</feature>
<evidence type="ECO:0008006" key="5">
    <source>
        <dbReference type="Google" id="ProtNLM"/>
    </source>
</evidence>
<keyword evidence="2" id="KW-1133">Transmembrane helix</keyword>
<sequence>MMKVFGREPAAWLHALQAVLAFLVTLPALNDLGFTAEVSDWVMTVAAGLVAVLVAVATRPFVVSALTGGVQTILTGLIAFGLPLSEQSTAALVTALNVVLMVLLPLGLTPAADPAPGFVRDKNTRALPKTTGGPSTYS</sequence>
<feature type="transmembrane region" description="Helical" evidence="2">
    <location>
        <begin position="90"/>
        <end position="112"/>
    </location>
</feature>
<evidence type="ECO:0000313" key="3">
    <source>
        <dbReference type="EMBL" id="PZG20588.1"/>
    </source>
</evidence>
<feature type="region of interest" description="Disordered" evidence="1">
    <location>
        <begin position="119"/>
        <end position="138"/>
    </location>
</feature>
<dbReference type="EMBL" id="POUD01000024">
    <property type="protein sequence ID" value="PZG20588.1"/>
    <property type="molecule type" value="Genomic_DNA"/>
</dbReference>